<dbReference type="GO" id="GO:0009253">
    <property type="term" value="P:peptidoglycan catabolic process"/>
    <property type="evidence" value="ECO:0007669"/>
    <property type="project" value="InterPro"/>
</dbReference>
<dbReference type="InterPro" id="IPR050695">
    <property type="entry name" value="N-acetylmuramoyl_amidase_3"/>
</dbReference>
<organism evidence="4 5">
    <name type="scientific">Nocardia stercoris</name>
    <dbReference type="NCBI Taxonomy" id="2483361"/>
    <lineage>
        <taxon>Bacteria</taxon>
        <taxon>Bacillati</taxon>
        <taxon>Actinomycetota</taxon>
        <taxon>Actinomycetes</taxon>
        <taxon>Mycobacteriales</taxon>
        <taxon>Nocardiaceae</taxon>
        <taxon>Nocardia</taxon>
    </lineage>
</organism>
<dbReference type="SMART" id="SM00646">
    <property type="entry name" value="Ami_3"/>
    <property type="match status" value="1"/>
</dbReference>
<evidence type="ECO:0000313" key="4">
    <source>
        <dbReference type="EMBL" id="RMI35816.1"/>
    </source>
</evidence>
<dbReference type="SUPFAM" id="SSF53187">
    <property type="entry name" value="Zn-dependent exopeptidases"/>
    <property type="match status" value="1"/>
</dbReference>
<keyword evidence="1" id="KW-0378">Hydrolase</keyword>
<protein>
    <recommendedName>
        <fullName evidence="3">MurNAc-LAA domain-containing protein</fullName>
    </recommendedName>
</protein>
<dbReference type="EMBL" id="RFFH01000001">
    <property type="protein sequence ID" value="RMI35816.1"/>
    <property type="molecule type" value="Genomic_DNA"/>
</dbReference>
<dbReference type="InterPro" id="IPR002508">
    <property type="entry name" value="MurNAc-LAA_cat"/>
</dbReference>
<keyword evidence="5" id="KW-1185">Reference proteome</keyword>
<dbReference type="Pfam" id="PF01520">
    <property type="entry name" value="Amidase_3"/>
    <property type="match status" value="1"/>
</dbReference>
<dbReference type="CDD" id="cd02696">
    <property type="entry name" value="MurNAc-LAA"/>
    <property type="match status" value="1"/>
</dbReference>
<accession>A0A3M2LFG2</accession>
<comment type="caution">
    <text evidence="4">The sequence shown here is derived from an EMBL/GenBank/DDBJ whole genome shotgun (WGS) entry which is preliminary data.</text>
</comment>
<proteinExistence type="predicted"/>
<dbReference type="Gene3D" id="3.40.630.40">
    <property type="entry name" value="Zn-dependent exopeptidases"/>
    <property type="match status" value="1"/>
</dbReference>
<evidence type="ECO:0000256" key="2">
    <source>
        <dbReference type="SAM" id="MobiDB-lite"/>
    </source>
</evidence>
<name>A0A3M2LFG2_9NOCA</name>
<dbReference type="Proteomes" id="UP000279275">
    <property type="component" value="Unassembled WGS sequence"/>
</dbReference>
<dbReference type="PANTHER" id="PTHR30404">
    <property type="entry name" value="N-ACETYLMURAMOYL-L-ALANINE AMIDASE"/>
    <property type="match status" value="1"/>
</dbReference>
<reference evidence="4 5" key="1">
    <citation type="submission" date="2018-10" db="EMBL/GenBank/DDBJ databases">
        <title>Isolation from cow dung.</title>
        <authorList>
            <person name="Ling L."/>
        </authorList>
    </citation>
    <scope>NUCLEOTIDE SEQUENCE [LARGE SCALE GENOMIC DNA]</scope>
    <source>
        <strain evidence="4 5">NEAU-LL90</strain>
    </source>
</reference>
<evidence type="ECO:0000256" key="1">
    <source>
        <dbReference type="ARBA" id="ARBA00022801"/>
    </source>
</evidence>
<dbReference type="PANTHER" id="PTHR30404:SF0">
    <property type="entry name" value="N-ACETYLMURAMOYL-L-ALANINE AMIDASE AMIC"/>
    <property type="match status" value="1"/>
</dbReference>
<gene>
    <name evidence="4" type="ORF">EBN03_03595</name>
</gene>
<evidence type="ECO:0000313" key="5">
    <source>
        <dbReference type="Proteomes" id="UP000279275"/>
    </source>
</evidence>
<dbReference type="OrthoDB" id="3268878at2"/>
<feature type="region of interest" description="Disordered" evidence="2">
    <location>
        <begin position="421"/>
        <end position="464"/>
    </location>
</feature>
<dbReference type="GO" id="GO:0030288">
    <property type="term" value="C:outer membrane-bounded periplasmic space"/>
    <property type="evidence" value="ECO:0007669"/>
    <property type="project" value="TreeGrafter"/>
</dbReference>
<sequence length="521" mass="50237">MSLALAVPLIAATAVTIPGAGPGTAGAAPEISTALAGKTVFVDPGHQGADHTENLARQVDNGRGGTKDCQTTGMTSMHGVPEHTINWKVAQLVQQSLQAMGATVVMSRQDDTGWGGCVDERAAAANRSGAAVAVSIHADGAPAEDHGFHLIVPALPVPDAKATQVQSGPGRAATQAVHDAYVAAGFTPANYAGAVDGIQTRDDIAGPALTEVPDVFVEMGNGANADDAAQLETPEGQLRHAIAITNGLIGFLTGTAVPAAAPEPGLAPAVVPAPAPQPESAPGIAPAPEPAPTIGGPAAIALPVPGAPGVAAPYGDPGAAPSTDAGAAPYTAPGAAAQAGLAGNAGYPGRQVEPAQPAGALPEPAGVTAAPGQYSTGTGQGANNLVQSLAQTILGQNANGAGATSGDSTASVLGTLAQSLLGGSTGTPNSSTPGAAGPNSYTTAPQTGTPNGYANGPQSTPSTTGAVADLTALALRLLAPLGQSLLGGGTGAPAATGNTSVTNALINLAYTLVSTLLGPGK</sequence>
<dbReference type="AlphaFoldDB" id="A0A3M2LFG2"/>
<feature type="region of interest" description="Disordered" evidence="2">
    <location>
        <begin position="356"/>
        <end position="379"/>
    </location>
</feature>
<evidence type="ECO:0000259" key="3">
    <source>
        <dbReference type="SMART" id="SM00646"/>
    </source>
</evidence>
<dbReference type="GO" id="GO:0008745">
    <property type="term" value="F:N-acetylmuramoyl-L-alanine amidase activity"/>
    <property type="evidence" value="ECO:0007669"/>
    <property type="project" value="InterPro"/>
</dbReference>
<feature type="domain" description="MurNAc-LAA" evidence="3">
    <location>
        <begin position="122"/>
        <end position="249"/>
    </location>
</feature>